<protein>
    <submittedName>
        <fullName evidence="1">Uncharacterized protein</fullName>
    </submittedName>
</protein>
<dbReference type="EMBL" id="FNAY01000005">
    <property type="protein sequence ID" value="SDE93013.1"/>
    <property type="molecule type" value="Genomic_DNA"/>
</dbReference>
<evidence type="ECO:0000313" key="2">
    <source>
        <dbReference type="Proteomes" id="UP000183812"/>
    </source>
</evidence>
<sequence length="84" mass="9564">MRTGKDMTRTDDVALSLRLDLETLLAAYGPRRVLLSLMAALVTHHRNRGLAARFAEMDDHLRRDIGLPPRGPAPPMPHWTYFGW</sequence>
<dbReference type="Proteomes" id="UP000183812">
    <property type="component" value="Unassembled WGS sequence"/>
</dbReference>
<reference evidence="1 2" key="1">
    <citation type="submission" date="2016-10" db="EMBL/GenBank/DDBJ databases">
        <authorList>
            <person name="de Groot N.N."/>
        </authorList>
    </citation>
    <scope>NUCLEOTIDE SEQUENCE [LARGE SCALE GENOMIC DNA]</scope>
    <source>
        <strain evidence="2">DSM 938 / 37b4</strain>
    </source>
</reference>
<proteinExistence type="predicted"/>
<name>A0A1G7GY74_RHOCA</name>
<evidence type="ECO:0000313" key="1">
    <source>
        <dbReference type="EMBL" id="SDE93013.1"/>
    </source>
</evidence>
<dbReference type="AlphaFoldDB" id="A0A1G7GY74"/>
<organism evidence="1 2">
    <name type="scientific">Rhodobacter capsulatus</name>
    <name type="common">Rhodopseudomonas capsulata</name>
    <dbReference type="NCBI Taxonomy" id="1061"/>
    <lineage>
        <taxon>Bacteria</taxon>
        <taxon>Pseudomonadati</taxon>
        <taxon>Pseudomonadota</taxon>
        <taxon>Alphaproteobacteria</taxon>
        <taxon>Rhodobacterales</taxon>
        <taxon>Rhodobacter group</taxon>
        <taxon>Rhodobacter</taxon>
    </lineage>
</organism>
<accession>A0A1G7GY74</accession>
<gene>
    <name evidence="1" type="ORF">SAMN04244550_01332</name>
</gene>